<keyword evidence="3 5" id="KW-0238">DNA-binding</keyword>
<feature type="DNA-binding region" description="H-T-H motif" evidence="5">
    <location>
        <begin position="36"/>
        <end position="55"/>
    </location>
</feature>
<dbReference type="Gene3D" id="1.10.357.10">
    <property type="entry name" value="Tetracycline Repressor, domain 2"/>
    <property type="match status" value="1"/>
</dbReference>
<evidence type="ECO:0000313" key="7">
    <source>
        <dbReference type="EMBL" id="QVJ02222.1"/>
    </source>
</evidence>
<dbReference type="InterPro" id="IPR039538">
    <property type="entry name" value="BetI_C"/>
</dbReference>
<dbReference type="GO" id="GO:0003700">
    <property type="term" value="F:DNA-binding transcription factor activity"/>
    <property type="evidence" value="ECO:0007669"/>
    <property type="project" value="TreeGrafter"/>
</dbReference>
<dbReference type="PANTHER" id="PTHR30055">
    <property type="entry name" value="HTH-TYPE TRANSCRIPTIONAL REGULATOR RUTR"/>
    <property type="match status" value="1"/>
</dbReference>
<keyword evidence="8" id="KW-1185">Reference proteome</keyword>
<dbReference type="AlphaFoldDB" id="A0A975LBM2"/>
<keyword evidence="4" id="KW-0804">Transcription</keyword>
<dbReference type="Pfam" id="PF13977">
    <property type="entry name" value="TetR_C_6"/>
    <property type="match status" value="1"/>
</dbReference>
<dbReference type="PROSITE" id="PS50977">
    <property type="entry name" value="HTH_TETR_2"/>
    <property type="match status" value="1"/>
</dbReference>
<organism evidence="7 8">
    <name type="scientific">Nocardiopsis eucommiae</name>
    <dbReference type="NCBI Taxonomy" id="2831970"/>
    <lineage>
        <taxon>Bacteria</taxon>
        <taxon>Bacillati</taxon>
        <taxon>Actinomycetota</taxon>
        <taxon>Actinomycetes</taxon>
        <taxon>Streptosporangiales</taxon>
        <taxon>Nocardiopsidaceae</taxon>
        <taxon>Nocardiopsis</taxon>
    </lineage>
</organism>
<dbReference type="Pfam" id="PF00440">
    <property type="entry name" value="TetR_N"/>
    <property type="match status" value="1"/>
</dbReference>
<evidence type="ECO:0000256" key="1">
    <source>
        <dbReference type="ARBA" id="ARBA00022491"/>
    </source>
</evidence>
<protein>
    <submittedName>
        <fullName evidence="7">TetR/AcrR family transcriptional regulator</fullName>
    </submittedName>
</protein>
<reference evidence="7" key="1">
    <citation type="submission" date="2021-05" db="EMBL/GenBank/DDBJ databases">
        <authorList>
            <person name="Kaiqin L."/>
            <person name="Jian G."/>
        </authorList>
    </citation>
    <scope>NUCLEOTIDE SEQUENCE</scope>
    <source>
        <strain evidence="7">HDS5</strain>
    </source>
</reference>
<dbReference type="SUPFAM" id="SSF48498">
    <property type="entry name" value="Tetracyclin repressor-like, C-terminal domain"/>
    <property type="match status" value="1"/>
</dbReference>
<dbReference type="InterPro" id="IPR036271">
    <property type="entry name" value="Tet_transcr_reg_TetR-rel_C_sf"/>
</dbReference>
<evidence type="ECO:0000256" key="2">
    <source>
        <dbReference type="ARBA" id="ARBA00023015"/>
    </source>
</evidence>
<dbReference type="Proteomes" id="UP000682416">
    <property type="component" value="Chromosome"/>
</dbReference>
<dbReference type="PRINTS" id="PR00455">
    <property type="entry name" value="HTHTETR"/>
</dbReference>
<name>A0A975LBM2_9ACTN</name>
<dbReference type="InterPro" id="IPR050109">
    <property type="entry name" value="HTH-type_TetR-like_transc_reg"/>
</dbReference>
<dbReference type="KEGG" id="nec:KGD82_05740"/>
<evidence type="ECO:0000259" key="6">
    <source>
        <dbReference type="PROSITE" id="PS50977"/>
    </source>
</evidence>
<proteinExistence type="predicted"/>
<evidence type="ECO:0000256" key="3">
    <source>
        <dbReference type="ARBA" id="ARBA00023125"/>
    </source>
</evidence>
<gene>
    <name evidence="7" type="ORF">KGD82_05740</name>
</gene>
<sequence>MADADHPRPSKGERTRRRIIDSASELFSRSGYRAVSLRDIAAHAGITHAGALHHFPNKEAMLIHVLSRRDEIDAPLVLSEALSHRELIDNIVRIVERNTGTPGMVSLYVNLSAEATDPTHPAHEYFVRRYRVLRAHLAAAFAGLLRDRPHPTPETAAQQFLALQDGLQVQWLLDPDSVDMRAVVASFLEGLGITVPDPTPTSTDPTGDRLT</sequence>
<keyword evidence="2" id="KW-0805">Transcription regulation</keyword>
<dbReference type="PANTHER" id="PTHR30055:SF234">
    <property type="entry name" value="HTH-TYPE TRANSCRIPTIONAL REGULATOR BETI"/>
    <property type="match status" value="1"/>
</dbReference>
<dbReference type="EMBL" id="CP074402">
    <property type="protein sequence ID" value="QVJ02222.1"/>
    <property type="molecule type" value="Genomic_DNA"/>
</dbReference>
<dbReference type="SUPFAM" id="SSF46689">
    <property type="entry name" value="Homeodomain-like"/>
    <property type="match status" value="1"/>
</dbReference>
<keyword evidence="1" id="KW-0678">Repressor</keyword>
<accession>A0A975LBM2</accession>
<evidence type="ECO:0000256" key="5">
    <source>
        <dbReference type="PROSITE-ProRule" id="PRU00335"/>
    </source>
</evidence>
<evidence type="ECO:0000313" key="8">
    <source>
        <dbReference type="Proteomes" id="UP000682416"/>
    </source>
</evidence>
<dbReference type="GO" id="GO:0000976">
    <property type="term" value="F:transcription cis-regulatory region binding"/>
    <property type="evidence" value="ECO:0007669"/>
    <property type="project" value="TreeGrafter"/>
</dbReference>
<dbReference type="InterPro" id="IPR009057">
    <property type="entry name" value="Homeodomain-like_sf"/>
</dbReference>
<dbReference type="InterPro" id="IPR001647">
    <property type="entry name" value="HTH_TetR"/>
</dbReference>
<feature type="domain" description="HTH tetR-type" evidence="6">
    <location>
        <begin position="13"/>
        <end position="73"/>
    </location>
</feature>
<evidence type="ECO:0000256" key="4">
    <source>
        <dbReference type="ARBA" id="ARBA00023163"/>
    </source>
</evidence>